<evidence type="ECO:0000313" key="1">
    <source>
        <dbReference type="EMBL" id="RDX74770.1"/>
    </source>
</evidence>
<protein>
    <submittedName>
        <fullName evidence="1">Uncharacterized protein</fullName>
    </submittedName>
</protein>
<keyword evidence="2" id="KW-1185">Reference proteome</keyword>
<organism evidence="1 2">
    <name type="scientific">Mucuna pruriens</name>
    <name type="common">Velvet bean</name>
    <name type="synonym">Dolichos pruriens</name>
    <dbReference type="NCBI Taxonomy" id="157652"/>
    <lineage>
        <taxon>Eukaryota</taxon>
        <taxon>Viridiplantae</taxon>
        <taxon>Streptophyta</taxon>
        <taxon>Embryophyta</taxon>
        <taxon>Tracheophyta</taxon>
        <taxon>Spermatophyta</taxon>
        <taxon>Magnoliopsida</taxon>
        <taxon>eudicotyledons</taxon>
        <taxon>Gunneridae</taxon>
        <taxon>Pentapetalae</taxon>
        <taxon>rosids</taxon>
        <taxon>fabids</taxon>
        <taxon>Fabales</taxon>
        <taxon>Fabaceae</taxon>
        <taxon>Papilionoideae</taxon>
        <taxon>50 kb inversion clade</taxon>
        <taxon>NPAAA clade</taxon>
        <taxon>indigoferoid/millettioid clade</taxon>
        <taxon>Phaseoleae</taxon>
        <taxon>Mucuna</taxon>
    </lineage>
</organism>
<accession>A0A371F8Z9</accession>
<reference evidence="1" key="1">
    <citation type="submission" date="2018-05" db="EMBL/GenBank/DDBJ databases">
        <title>Draft genome of Mucuna pruriens seed.</title>
        <authorList>
            <person name="Nnadi N.E."/>
            <person name="Vos R."/>
            <person name="Hasami M.H."/>
            <person name="Devisetty U.K."/>
            <person name="Aguiy J.C."/>
        </authorList>
    </citation>
    <scope>NUCLEOTIDE SEQUENCE [LARGE SCALE GENOMIC DNA]</scope>
    <source>
        <strain evidence="1">JCA_2017</strain>
    </source>
</reference>
<dbReference type="OrthoDB" id="1422241at2759"/>
<sequence length="159" mass="18519">MKKQRASQRKSGAMEIILSEEKVVLSMNQIRVKTKSTRLDEVVLARRILSSAFKSKPDIVDSLLKELEHMENNNRMLKELAIPDSWCIQYPYLESAQSYKLKSGLIHLLPKFHGLVGEDPHKHLKEFHVVCSMMRLQGILEDYMKMKPFLFYLDRAAKD</sequence>
<feature type="non-terminal residue" evidence="1">
    <location>
        <position position="1"/>
    </location>
</feature>
<name>A0A371F8Z9_MUCPR</name>
<dbReference type="EMBL" id="QJKJ01010066">
    <property type="protein sequence ID" value="RDX74770.1"/>
    <property type="molecule type" value="Genomic_DNA"/>
</dbReference>
<evidence type="ECO:0000313" key="2">
    <source>
        <dbReference type="Proteomes" id="UP000257109"/>
    </source>
</evidence>
<dbReference type="AlphaFoldDB" id="A0A371F8Z9"/>
<dbReference type="Proteomes" id="UP000257109">
    <property type="component" value="Unassembled WGS sequence"/>
</dbReference>
<gene>
    <name evidence="1" type="ORF">CR513_45434</name>
</gene>
<comment type="caution">
    <text evidence="1">The sequence shown here is derived from an EMBL/GenBank/DDBJ whole genome shotgun (WGS) entry which is preliminary data.</text>
</comment>
<proteinExistence type="predicted"/>